<dbReference type="Proteomes" id="UP000786811">
    <property type="component" value="Unassembled WGS sequence"/>
</dbReference>
<proteinExistence type="predicted"/>
<evidence type="ECO:0000313" key="2">
    <source>
        <dbReference type="Proteomes" id="UP000786811"/>
    </source>
</evidence>
<dbReference type="AlphaFoldDB" id="A0A8J2EM45"/>
<evidence type="ECO:0000313" key="1">
    <source>
        <dbReference type="EMBL" id="CAG5073496.1"/>
    </source>
</evidence>
<dbReference type="EMBL" id="CAJNRD030001114">
    <property type="protein sequence ID" value="CAG5073496.1"/>
    <property type="molecule type" value="Genomic_DNA"/>
</dbReference>
<reference evidence="1" key="1">
    <citation type="submission" date="2021-04" db="EMBL/GenBank/DDBJ databases">
        <authorList>
            <person name="Chebbi M.A.C M."/>
        </authorList>
    </citation>
    <scope>NUCLEOTIDE SEQUENCE</scope>
</reference>
<sequence length="415" mass="46786">MQADNILIFVNVKGDPYDEGSRELFGVLEIPNDLRVNYLKSTVIPYRGKRKHCILAVPKYRAVDLVSMDDICDTLNNVETNVTELGLESFSIAKTDKIDDGLVGYDCGGSSMNTSTLSLLDVGECKIANTPPQSETVNIYLLQPAEIIQVHVMECKILINWNIQHCGMHSHTSLVLYGRREYYMDIDYNKCKRMHETGSVWLFDRVPFYELKMNSTSHRLAILAGSQSMGGDCEKGTFSDEYGTWSGVVVDATFEITLTEYETALNTKTNEVMLRSGTIYNAEKLTCVTSDGMSAFWSEVPKDSCLMKYAQLYHGPATKLVGQNESPDIYSLTTEDITFALAQRGWMDVCGHTDYRQSAPPEEMSYGKLSKQLEDHQQEDPRIKLHECLSGETLVRLRNREVRDNSQIDPPLAKN</sequence>
<comment type="caution">
    <text evidence="1">The sequence shown here is derived from an EMBL/GenBank/DDBJ whole genome shotgun (WGS) entry which is preliminary data.</text>
</comment>
<keyword evidence="2" id="KW-1185">Reference proteome</keyword>
<accession>A0A8J2EM45</accession>
<organism evidence="1 2">
    <name type="scientific">Cotesia congregata</name>
    <name type="common">Parasitoid wasp</name>
    <name type="synonym">Apanteles congregatus</name>
    <dbReference type="NCBI Taxonomy" id="51543"/>
    <lineage>
        <taxon>Eukaryota</taxon>
        <taxon>Metazoa</taxon>
        <taxon>Ecdysozoa</taxon>
        <taxon>Arthropoda</taxon>
        <taxon>Hexapoda</taxon>
        <taxon>Insecta</taxon>
        <taxon>Pterygota</taxon>
        <taxon>Neoptera</taxon>
        <taxon>Endopterygota</taxon>
        <taxon>Hymenoptera</taxon>
        <taxon>Apocrita</taxon>
        <taxon>Ichneumonoidea</taxon>
        <taxon>Braconidae</taxon>
        <taxon>Microgastrinae</taxon>
        <taxon>Cotesia</taxon>
    </lineage>
</organism>
<dbReference type="OrthoDB" id="7610447at2759"/>
<dbReference type="Pfam" id="PF24664">
    <property type="entry name" value="Monjiviricetes_fusion"/>
    <property type="match status" value="1"/>
</dbReference>
<protein>
    <submittedName>
        <fullName evidence="1">Uncharacterized protein</fullName>
    </submittedName>
</protein>
<gene>
    <name evidence="1" type="ORF">HICCMSTLAB_LOCUS439</name>
</gene>
<name>A0A8J2EM45_COTCN</name>